<feature type="domain" description="TIR" evidence="5">
    <location>
        <begin position="49"/>
        <end position="215"/>
    </location>
</feature>
<evidence type="ECO:0000259" key="5">
    <source>
        <dbReference type="PROSITE" id="PS50104"/>
    </source>
</evidence>
<evidence type="ECO:0000256" key="3">
    <source>
        <dbReference type="ARBA" id="ARBA00023027"/>
    </source>
</evidence>
<protein>
    <recommendedName>
        <fullName evidence="1">ADP-ribosyl cyclase/cyclic ADP-ribose hydrolase</fullName>
        <ecNumber evidence="1">3.2.2.6</ecNumber>
    </recommendedName>
</protein>
<dbReference type="Pfam" id="PF01582">
    <property type="entry name" value="TIR"/>
    <property type="match status" value="2"/>
</dbReference>
<evidence type="ECO:0000256" key="1">
    <source>
        <dbReference type="ARBA" id="ARBA00011982"/>
    </source>
</evidence>
<dbReference type="GO" id="GO:0007165">
    <property type="term" value="P:signal transduction"/>
    <property type="evidence" value="ECO:0007669"/>
    <property type="project" value="InterPro"/>
</dbReference>
<keyword evidence="2" id="KW-0378">Hydrolase</keyword>
<evidence type="ECO:0000313" key="6">
    <source>
        <dbReference type="EMBL" id="KAK4269206.1"/>
    </source>
</evidence>
<comment type="caution">
    <text evidence="6">The sequence shown here is derived from an EMBL/GenBank/DDBJ whole genome shotgun (WGS) entry which is preliminary data.</text>
</comment>
<dbReference type="EMBL" id="JAWXYG010000006">
    <property type="protein sequence ID" value="KAK4269206.1"/>
    <property type="molecule type" value="Genomic_DNA"/>
</dbReference>
<dbReference type="PANTHER" id="PTHR32009:SF39">
    <property type="entry name" value="TIR DOMAIN-CONTAINING PROTEIN"/>
    <property type="match status" value="1"/>
</dbReference>
<proteinExistence type="predicted"/>
<dbReference type="PANTHER" id="PTHR32009">
    <property type="entry name" value="TMV RESISTANCE PROTEIN N-LIKE"/>
    <property type="match status" value="1"/>
</dbReference>
<dbReference type="Proteomes" id="UP001293593">
    <property type="component" value="Unassembled WGS sequence"/>
</dbReference>
<dbReference type="FunFam" id="3.40.50.10140:FF:000007">
    <property type="entry name" value="Disease resistance protein (TIR-NBS-LRR class)"/>
    <property type="match status" value="2"/>
</dbReference>
<name>A0AAE1JHP4_9FABA</name>
<evidence type="ECO:0000256" key="2">
    <source>
        <dbReference type="ARBA" id="ARBA00022801"/>
    </source>
</evidence>
<dbReference type="SMART" id="SM00255">
    <property type="entry name" value="TIR"/>
    <property type="match status" value="2"/>
</dbReference>
<dbReference type="Gene3D" id="3.40.50.10140">
    <property type="entry name" value="Toll/interleukin-1 receptor homology (TIR) domain"/>
    <property type="match status" value="2"/>
</dbReference>
<dbReference type="PROSITE" id="PS50104">
    <property type="entry name" value="TIR"/>
    <property type="match status" value="2"/>
</dbReference>
<organism evidence="6 7">
    <name type="scientific">Acacia crassicarpa</name>
    <name type="common">northern wattle</name>
    <dbReference type="NCBI Taxonomy" id="499986"/>
    <lineage>
        <taxon>Eukaryota</taxon>
        <taxon>Viridiplantae</taxon>
        <taxon>Streptophyta</taxon>
        <taxon>Embryophyta</taxon>
        <taxon>Tracheophyta</taxon>
        <taxon>Spermatophyta</taxon>
        <taxon>Magnoliopsida</taxon>
        <taxon>eudicotyledons</taxon>
        <taxon>Gunneridae</taxon>
        <taxon>Pentapetalae</taxon>
        <taxon>rosids</taxon>
        <taxon>fabids</taxon>
        <taxon>Fabales</taxon>
        <taxon>Fabaceae</taxon>
        <taxon>Caesalpinioideae</taxon>
        <taxon>mimosoid clade</taxon>
        <taxon>Acacieae</taxon>
        <taxon>Acacia</taxon>
    </lineage>
</organism>
<evidence type="ECO:0000256" key="4">
    <source>
        <dbReference type="ARBA" id="ARBA00047304"/>
    </source>
</evidence>
<dbReference type="AlphaFoldDB" id="A0AAE1JHP4"/>
<sequence length="417" mass="48704">MLSRMSRLLPSNIYLCRYLSYNYGRPGDLFPESRGPETVVFTTPQVPRKKYDVFISFRGLDVRHRFLSHLTEKFRQKNINVSMNEILERGDEISSGLLAAIENSEIALVIFSKDYASSTGRLEELVKIMECMRVHHQRVIPIFYDVDPSQVRYQRGSYAGAFAQHEQNFKNNLMKLQDWRYALKETADLFGYHFSRFSNESNLIDEIVKQASKRIFASKKYDIFISFRGSDVRYGFLSHLTKQLRHEGIDVYVDERLDRGDEISTALLKAIERSKIALVIFSKDYASSRWCLDELMKIMECKRFSDQIVIPVFYHVDPSHVRKQEGSYAEAFAQHEQKFKHDLMKLQDWRSVEKETAEKLKKDLIKLQGWTCVLKETADLSGHHSSNFLKEPDLIDGIIIDVQRKLEDEAKLGLSYY</sequence>
<dbReference type="InterPro" id="IPR000157">
    <property type="entry name" value="TIR_dom"/>
</dbReference>
<dbReference type="EC" id="3.2.2.6" evidence="1"/>
<accession>A0AAE1JHP4</accession>
<keyword evidence="3" id="KW-0520">NAD</keyword>
<feature type="domain" description="TIR" evidence="5">
    <location>
        <begin position="219"/>
        <end position="406"/>
    </location>
</feature>
<evidence type="ECO:0000313" key="7">
    <source>
        <dbReference type="Proteomes" id="UP001293593"/>
    </source>
</evidence>
<dbReference type="SUPFAM" id="SSF52200">
    <property type="entry name" value="Toll/Interleukin receptor TIR domain"/>
    <property type="match status" value="2"/>
</dbReference>
<keyword evidence="7" id="KW-1185">Reference proteome</keyword>
<dbReference type="InterPro" id="IPR035897">
    <property type="entry name" value="Toll_tir_struct_dom_sf"/>
</dbReference>
<dbReference type="GO" id="GO:0061809">
    <property type="term" value="F:NAD+ nucleosidase activity, cyclic ADP-ribose generating"/>
    <property type="evidence" value="ECO:0007669"/>
    <property type="project" value="UniProtKB-EC"/>
</dbReference>
<comment type="catalytic activity">
    <reaction evidence="4">
        <text>NAD(+) + H2O = ADP-D-ribose + nicotinamide + H(+)</text>
        <dbReference type="Rhea" id="RHEA:16301"/>
        <dbReference type="ChEBI" id="CHEBI:15377"/>
        <dbReference type="ChEBI" id="CHEBI:15378"/>
        <dbReference type="ChEBI" id="CHEBI:17154"/>
        <dbReference type="ChEBI" id="CHEBI:57540"/>
        <dbReference type="ChEBI" id="CHEBI:57967"/>
        <dbReference type="EC" id="3.2.2.6"/>
    </reaction>
    <physiologicalReaction direction="left-to-right" evidence="4">
        <dbReference type="Rhea" id="RHEA:16302"/>
    </physiologicalReaction>
</comment>
<gene>
    <name evidence="6" type="ORF">QN277_022394</name>
</gene>
<reference evidence="6" key="1">
    <citation type="submission" date="2023-10" db="EMBL/GenBank/DDBJ databases">
        <title>Chromosome-level genome of the transformable northern wattle, Acacia crassicarpa.</title>
        <authorList>
            <person name="Massaro I."/>
            <person name="Sinha N.R."/>
            <person name="Poethig S."/>
            <person name="Leichty A.R."/>
        </authorList>
    </citation>
    <scope>NUCLEOTIDE SEQUENCE</scope>
    <source>
        <strain evidence="6">Acra3RX</strain>
        <tissue evidence="6">Leaf</tissue>
    </source>
</reference>